<dbReference type="EMBL" id="VSSQ01000010">
    <property type="protein sequence ID" value="MPL59656.1"/>
    <property type="molecule type" value="Genomic_DNA"/>
</dbReference>
<comment type="caution">
    <text evidence="5">The sequence shown here is derived from an EMBL/GenBank/DDBJ whole genome shotgun (WGS) entry which is preliminary data.</text>
</comment>
<dbReference type="PANTHER" id="PTHR31308">
    <property type="match status" value="1"/>
</dbReference>
<dbReference type="GO" id="GO:0016042">
    <property type="term" value="P:lipid catabolic process"/>
    <property type="evidence" value="ECO:0007669"/>
    <property type="project" value="UniProtKB-ARBA"/>
</dbReference>
<dbReference type="InterPro" id="IPR017853">
    <property type="entry name" value="GH"/>
</dbReference>
<evidence type="ECO:0000256" key="1">
    <source>
        <dbReference type="ARBA" id="ARBA00005641"/>
    </source>
</evidence>
<dbReference type="SUPFAM" id="SSF51445">
    <property type="entry name" value="(Trans)glycosidases"/>
    <property type="match status" value="1"/>
</dbReference>
<dbReference type="AlphaFoldDB" id="A0A644SYA3"/>
<dbReference type="GO" id="GO:0008422">
    <property type="term" value="F:beta-glucosidase activity"/>
    <property type="evidence" value="ECO:0007669"/>
    <property type="project" value="TreeGrafter"/>
</dbReference>
<dbReference type="Gene3D" id="2.60.40.1180">
    <property type="entry name" value="Golgi alpha-mannosidase II"/>
    <property type="match status" value="1"/>
</dbReference>
<reference evidence="5" key="1">
    <citation type="submission" date="2019-08" db="EMBL/GenBank/DDBJ databases">
        <authorList>
            <person name="Kucharzyk K."/>
            <person name="Murdoch R.W."/>
            <person name="Higgins S."/>
            <person name="Loffler F."/>
        </authorList>
    </citation>
    <scope>NUCLEOTIDE SEQUENCE</scope>
</reference>
<comment type="similarity">
    <text evidence="1">Belongs to the glycosyl hydrolase 5 (cellulase A) family.</text>
</comment>
<organism evidence="5">
    <name type="scientific">bioreactor metagenome</name>
    <dbReference type="NCBI Taxonomy" id="1076179"/>
    <lineage>
        <taxon>unclassified sequences</taxon>
        <taxon>metagenomes</taxon>
        <taxon>ecological metagenomes</taxon>
    </lineage>
</organism>
<accession>A0A644SYA3</accession>
<keyword evidence="2" id="KW-0378">Hydrolase</keyword>
<protein>
    <recommendedName>
        <fullName evidence="4">Glycoside hydrolase family 5 C-terminal domain-containing protein</fullName>
    </recommendedName>
</protein>
<feature type="domain" description="Glycoside hydrolase family 5 C-terminal" evidence="4">
    <location>
        <begin position="560"/>
        <end position="620"/>
    </location>
</feature>
<keyword evidence="3" id="KW-0326">Glycosidase</keyword>
<sequence>MKIAGDHFTDDFGRHLILRGLNLGGDNKVPTKPDGRSHLREGFYEGGKLSFVGRPFPLEEADEHFARLSSWGQRFLRLLVTWEAVEHEGPDTYDYAYLDYLEALAEKAAHWGVNLFIDPHQDVWSRWTGGDGAPLWTLEALGFEPRNFQASGAALLHQEMGPSYPRMEWFSNHSRLACATMFSLFFAGNDLAPGIHIEGSRIQDYLQEHYIAAMRQVVRRLAGYPSVAGIDSLNEPGKGFIGIKDISAAPGPYTLPGLAPSPWEAMRAGEGFPVEVNHVGLKGLGLGVVRREVMGSPGLRAWRDGELCLWRRVGVWDIDRGEALLKKPDHFAKSGFNENYLKPFLLRFAREIRAEAAASAKTGVTIGQATSAKAPERNSFPIFIEGPAHGEAMPSFRKGEIPDIVNAAHWYDALTLTFKRWTGFLAFDTEKNRVVIGPKAVRSYFRQAMERILEHSWSAMGGIPSLLGEFGLPFDLNGRRSFASGDYGTQEKALAAYYDALDATLMNATLWNYSAGNTHAYGDGWNGEDLSVFSNDEIHRPVDGTSITDLGGRALRGFVRPYAMATAGRPLRMSFNRITGKFRYSFEADFSIDAPTEVFVPSIQYPKGYSIRTRGCRRRSPENKSGLTDSSRSMLFFDPEPGIRLCEIIIERRK</sequence>
<dbReference type="InterPro" id="IPR052066">
    <property type="entry name" value="Glycosphingolipid_Hydrolases"/>
</dbReference>
<gene>
    <name evidence="5" type="ORF">SDC9_05211</name>
</gene>
<evidence type="ECO:0000256" key="2">
    <source>
        <dbReference type="ARBA" id="ARBA00022801"/>
    </source>
</evidence>
<evidence type="ECO:0000313" key="5">
    <source>
        <dbReference type="EMBL" id="MPL59656.1"/>
    </source>
</evidence>
<evidence type="ECO:0000259" key="4">
    <source>
        <dbReference type="Pfam" id="PF18564"/>
    </source>
</evidence>
<dbReference type="Gene3D" id="3.20.20.80">
    <property type="entry name" value="Glycosidases"/>
    <property type="match status" value="1"/>
</dbReference>
<dbReference type="InterPro" id="IPR013780">
    <property type="entry name" value="Glyco_hydro_b"/>
</dbReference>
<dbReference type="GO" id="GO:1901136">
    <property type="term" value="P:carbohydrate derivative catabolic process"/>
    <property type="evidence" value="ECO:0007669"/>
    <property type="project" value="UniProtKB-ARBA"/>
</dbReference>
<evidence type="ECO:0000256" key="3">
    <source>
        <dbReference type="ARBA" id="ARBA00023295"/>
    </source>
</evidence>
<proteinExistence type="inferred from homology"/>
<dbReference type="Pfam" id="PF18564">
    <property type="entry name" value="Glyco_hydro_5_C"/>
    <property type="match status" value="1"/>
</dbReference>
<name>A0A644SYA3_9ZZZZ</name>
<dbReference type="InterPro" id="IPR041036">
    <property type="entry name" value="GH5_C"/>
</dbReference>
<dbReference type="PANTHER" id="PTHR31308:SF5">
    <property type="entry name" value="ERGOSTERYL-BETA-GLUCOSIDASE"/>
    <property type="match status" value="1"/>
</dbReference>